<proteinExistence type="predicted"/>
<evidence type="ECO:0000256" key="1">
    <source>
        <dbReference type="SAM" id="MobiDB-lite"/>
    </source>
</evidence>
<evidence type="ECO:0000259" key="2">
    <source>
        <dbReference type="PROSITE" id="PS00036"/>
    </source>
</evidence>
<gene>
    <name evidence="3" type="ORF">PGQ11_006419</name>
</gene>
<feature type="region of interest" description="Disordered" evidence="1">
    <location>
        <begin position="1"/>
        <end position="36"/>
    </location>
</feature>
<feature type="region of interest" description="Disordered" evidence="1">
    <location>
        <begin position="52"/>
        <end position="73"/>
    </location>
</feature>
<accession>A0ABR2ITD7</accession>
<organism evidence="3 4">
    <name type="scientific">Apiospora arundinis</name>
    <dbReference type="NCBI Taxonomy" id="335852"/>
    <lineage>
        <taxon>Eukaryota</taxon>
        <taxon>Fungi</taxon>
        <taxon>Dikarya</taxon>
        <taxon>Ascomycota</taxon>
        <taxon>Pezizomycotina</taxon>
        <taxon>Sordariomycetes</taxon>
        <taxon>Xylariomycetidae</taxon>
        <taxon>Amphisphaeriales</taxon>
        <taxon>Apiosporaceae</taxon>
        <taxon>Apiospora</taxon>
    </lineage>
</organism>
<name>A0ABR2ITD7_9PEZI</name>
<dbReference type="InterPro" id="IPR021833">
    <property type="entry name" value="DUF3425"/>
</dbReference>
<dbReference type="Proteomes" id="UP001390339">
    <property type="component" value="Unassembled WGS sequence"/>
</dbReference>
<dbReference type="InterPro" id="IPR004827">
    <property type="entry name" value="bZIP"/>
</dbReference>
<dbReference type="CDD" id="cd14688">
    <property type="entry name" value="bZIP_YAP"/>
    <property type="match status" value="1"/>
</dbReference>
<feature type="domain" description="BZIP" evidence="2">
    <location>
        <begin position="24"/>
        <end position="39"/>
    </location>
</feature>
<keyword evidence="4" id="KW-1185">Reference proteome</keyword>
<evidence type="ECO:0000313" key="3">
    <source>
        <dbReference type="EMBL" id="KAK8867841.1"/>
    </source>
</evidence>
<sequence length="370" mass="41202">MSPTTAAAGKPPKRKPPVRRDPERRRQQNIEAQKRYREKLRQRIGNLEAIAASVSQSHVAPEVTTEPSEQTSTEISYVASESLLSSDGSETSPSLFSLSTVYPEVPEEGSRWALIPHSDDETRPSLSSWDSIVHLDPCLLVGHSPEREAGLVWMPASGCGCTGTNDGLQRIVSHRSGAAKLFSDPYANHLRLETVCTLDAMFSLGTLLGIPADRMCPKETPSPFFRSGNASVDAISTVQQIFRTLKPDLRPSREQVTVAHHPFIDCLPFPTLRKNLLARQGQVDAEQLQFDVIEGLVCWGGAGVSKRDRKDCTGYASTGTPWDVRSWEAKEFFLRKYWAMLGGEEGELVRQSEWWRDIRGEEPLRIELMS</sequence>
<protein>
    <recommendedName>
        <fullName evidence="2">BZIP domain-containing protein</fullName>
    </recommendedName>
</protein>
<dbReference type="PANTHER" id="PTHR38116">
    <property type="entry name" value="CHROMOSOME 7, WHOLE GENOME SHOTGUN SEQUENCE"/>
    <property type="match status" value="1"/>
</dbReference>
<evidence type="ECO:0000313" key="4">
    <source>
        <dbReference type="Proteomes" id="UP001390339"/>
    </source>
</evidence>
<dbReference type="PANTHER" id="PTHR38116:SF5">
    <property type="entry name" value="BZIP DOMAIN-CONTAINING PROTEIN"/>
    <property type="match status" value="1"/>
</dbReference>
<dbReference type="Pfam" id="PF11905">
    <property type="entry name" value="DUF3425"/>
    <property type="match status" value="1"/>
</dbReference>
<comment type="caution">
    <text evidence="3">The sequence shown here is derived from an EMBL/GenBank/DDBJ whole genome shotgun (WGS) entry which is preliminary data.</text>
</comment>
<reference evidence="3 4" key="1">
    <citation type="journal article" date="2024" name="IMA Fungus">
        <title>Apiospora arundinis, a panoply of carbohydrate-active enzymes and secondary metabolites.</title>
        <authorList>
            <person name="Sorensen T."/>
            <person name="Petersen C."/>
            <person name="Muurmann A.T."/>
            <person name="Christiansen J.V."/>
            <person name="Brundto M.L."/>
            <person name="Overgaard C.K."/>
            <person name="Boysen A.T."/>
            <person name="Wollenberg R.D."/>
            <person name="Larsen T.O."/>
            <person name="Sorensen J.L."/>
            <person name="Nielsen K.L."/>
            <person name="Sondergaard T.E."/>
        </authorList>
    </citation>
    <scope>NUCLEOTIDE SEQUENCE [LARGE SCALE GENOMIC DNA]</scope>
    <source>
        <strain evidence="3 4">AAU 773</strain>
    </source>
</reference>
<dbReference type="EMBL" id="JAPCWZ010000004">
    <property type="protein sequence ID" value="KAK8867841.1"/>
    <property type="molecule type" value="Genomic_DNA"/>
</dbReference>
<dbReference type="PROSITE" id="PS00036">
    <property type="entry name" value="BZIP_BASIC"/>
    <property type="match status" value="1"/>
</dbReference>
<feature type="compositionally biased region" description="Basic and acidic residues" evidence="1">
    <location>
        <begin position="18"/>
        <end position="36"/>
    </location>
</feature>